<evidence type="ECO:0000256" key="4">
    <source>
        <dbReference type="ARBA" id="ARBA00023163"/>
    </source>
</evidence>
<evidence type="ECO:0000259" key="5">
    <source>
        <dbReference type="PROSITE" id="PS50931"/>
    </source>
</evidence>
<evidence type="ECO:0000256" key="2">
    <source>
        <dbReference type="ARBA" id="ARBA00023015"/>
    </source>
</evidence>
<dbReference type="InterPro" id="IPR036388">
    <property type="entry name" value="WH-like_DNA-bd_sf"/>
</dbReference>
<keyword evidence="4" id="KW-0804">Transcription</keyword>
<gene>
    <name evidence="6" type="ORF">ABS24_00250</name>
</gene>
<dbReference type="SUPFAM" id="SSF46785">
    <property type="entry name" value="Winged helix' DNA-binding domain"/>
    <property type="match status" value="1"/>
</dbReference>
<dbReference type="InterPro" id="IPR036390">
    <property type="entry name" value="WH_DNA-bd_sf"/>
</dbReference>
<dbReference type="GO" id="GO:0003700">
    <property type="term" value="F:DNA-binding transcription factor activity"/>
    <property type="evidence" value="ECO:0007669"/>
    <property type="project" value="InterPro"/>
</dbReference>
<dbReference type="PROSITE" id="PS50931">
    <property type="entry name" value="HTH_LYSR"/>
    <property type="match status" value="1"/>
</dbReference>
<proteinExistence type="inferred from homology"/>
<keyword evidence="2" id="KW-0805">Transcription regulation</keyword>
<comment type="caution">
    <text evidence="6">The sequence shown here is derived from an EMBL/GenBank/DDBJ whole genome shotgun (WGS) entry which is preliminary data.</text>
</comment>
<dbReference type="GO" id="GO:0003677">
    <property type="term" value="F:DNA binding"/>
    <property type="evidence" value="ECO:0007669"/>
    <property type="project" value="UniProtKB-KW"/>
</dbReference>
<reference evidence="6 7" key="1">
    <citation type="submission" date="2015-10" db="EMBL/GenBank/DDBJ databases">
        <title>Metagenome-Assembled Genomes uncover a global brackish microbiome.</title>
        <authorList>
            <person name="Hugerth L.W."/>
            <person name="Larsson J."/>
            <person name="Alneberg J."/>
            <person name="Lindh M.V."/>
            <person name="Legrand C."/>
            <person name="Pinhassi J."/>
            <person name="Andersson A.F."/>
        </authorList>
    </citation>
    <scope>NUCLEOTIDE SEQUENCE [LARGE SCALE GENOMIC DNA]</scope>
    <source>
        <strain evidence="6">BACL26 MAG-121220-bin70</strain>
    </source>
</reference>
<organism evidence="6 7">
    <name type="scientific">SAR92 bacterium BACL26 MAG-121220-bin70</name>
    <dbReference type="NCBI Taxonomy" id="1655626"/>
    <lineage>
        <taxon>Bacteria</taxon>
        <taxon>Pseudomonadati</taxon>
        <taxon>Pseudomonadota</taxon>
        <taxon>Gammaproteobacteria</taxon>
        <taxon>Cellvibrionales</taxon>
        <taxon>Porticoccaceae</taxon>
        <taxon>SAR92 clade</taxon>
    </lineage>
</organism>
<evidence type="ECO:0000256" key="3">
    <source>
        <dbReference type="ARBA" id="ARBA00023125"/>
    </source>
</evidence>
<dbReference type="InterPro" id="IPR000847">
    <property type="entry name" value="LysR_HTH_N"/>
</dbReference>
<protein>
    <submittedName>
        <fullName evidence="6">LysR family transcriptional regulator</fullName>
    </submittedName>
</protein>
<sequence length="299" mass="33299">MISLKQLHYALAVEKTLHFKRAADACFVSPSTLSNALTEMEKQLGLQIFERDNKKVLVTELGRQVLEKAKTIMLQVDNIQHLAETQQAPLSRPMSIGIIPTIAPYLLPVVLPAINREYPKLQLTIIEGQSEVLAGQVKRGEIDTAILALPYELEGLLTFTFWQEDFYWITHKDHSLAGRDKISAGELDQAQLMLLQDGHCLKDQILDTCMISGSSYHSVAASSLETLIQLVVGKMGTTLVPQMALATLMAVNKSLRSVHLSEPGPHRELTMIMRPTYPGVKNIELLKALFNRQLSTQFG</sequence>
<dbReference type="Pfam" id="PF00126">
    <property type="entry name" value="HTH_1"/>
    <property type="match status" value="1"/>
</dbReference>
<evidence type="ECO:0000313" key="6">
    <source>
        <dbReference type="EMBL" id="KRO97471.1"/>
    </source>
</evidence>
<dbReference type="AlphaFoldDB" id="A0A0R2UDE1"/>
<dbReference type="Proteomes" id="UP000051213">
    <property type="component" value="Unassembled WGS sequence"/>
</dbReference>
<dbReference type="GO" id="GO:0032993">
    <property type="term" value="C:protein-DNA complex"/>
    <property type="evidence" value="ECO:0007669"/>
    <property type="project" value="TreeGrafter"/>
</dbReference>
<evidence type="ECO:0000313" key="7">
    <source>
        <dbReference type="Proteomes" id="UP000051213"/>
    </source>
</evidence>
<dbReference type="PANTHER" id="PTHR30346">
    <property type="entry name" value="TRANSCRIPTIONAL DUAL REGULATOR HCAR-RELATED"/>
    <property type="match status" value="1"/>
</dbReference>
<dbReference type="Gene3D" id="3.40.190.10">
    <property type="entry name" value="Periplasmic binding protein-like II"/>
    <property type="match status" value="2"/>
</dbReference>
<dbReference type="InterPro" id="IPR005119">
    <property type="entry name" value="LysR_subst-bd"/>
</dbReference>
<dbReference type="CDD" id="cd08411">
    <property type="entry name" value="PBP2_OxyR"/>
    <property type="match status" value="1"/>
</dbReference>
<keyword evidence="3" id="KW-0238">DNA-binding</keyword>
<dbReference type="EMBL" id="LICA01000001">
    <property type="protein sequence ID" value="KRO97471.1"/>
    <property type="molecule type" value="Genomic_DNA"/>
</dbReference>
<dbReference type="FunFam" id="1.10.10.10:FF:000001">
    <property type="entry name" value="LysR family transcriptional regulator"/>
    <property type="match status" value="1"/>
</dbReference>
<accession>A0A0R2UDE1</accession>
<dbReference type="Gene3D" id="1.10.10.10">
    <property type="entry name" value="Winged helix-like DNA-binding domain superfamily/Winged helix DNA-binding domain"/>
    <property type="match status" value="1"/>
</dbReference>
<dbReference type="Pfam" id="PF03466">
    <property type="entry name" value="LysR_substrate"/>
    <property type="match status" value="1"/>
</dbReference>
<dbReference type="PANTHER" id="PTHR30346:SF10">
    <property type="entry name" value="TRANSCRIPTIONAL REGULATOR OF OXIDATIVE STRESS OXYR"/>
    <property type="match status" value="1"/>
</dbReference>
<comment type="similarity">
    <text evidence="1">Belongs to the LysR transcriptional regulatory family.</text>
</comment>
<evidence type="ECO:0000256" key="1">
    <source>
        <dbReference type="ARBA" id="ARBA00009437"/>
    </source>
</evidence>
<feature type="domain" description="HTH lysR-type" evidence="5">
    <location>
        <begin position="2"/>
        <end position="59"/>
    </location>
</feature>
<name>A0A0R2UDE1_9GAMM</name>
<dbReference type="SUPFAM" id="SSF53850">
    <property type="entry name" value="Periplasmic binding protein-like II"/>
    <property type="match status" value="1"/>
</dbReference>